<evidence type="ECO:0000313" key="2">
    <source>
        <dbReference type="EMBL" id="GIU46078.1"/>
    </source>
</evidence>
<keyword evidence="1" id="KW-0472">Membrane</keyword>
<organism evidence="2 3">
    <name type="scientific">Shewanella sairae</name>
    <dbReference type="NCBI Taxonomy" id="190310"/>
    <lineage>
        <taxon>Bacteria</taxon>
        <taxon>Pseudomonadati</taxon>
        <taxon>Pseudomonadota</taxon>
        <taxon>Gammaproteobacteria</taxon>
        <taxon>Alteromonadales</taxon>
        <taxon>Shewanellaceae</taxon>
        <taxon>Shewanella</taxon>
    </lineage>
</organism>
<name>A0ABQ4PF85_9GAMM</name>
<keyword evidence="3" id="KW-1185">Reference proteome</keyword>
<protein>
    <recommendedName>
        <fullName evidence="4">DUF998 domain-containing protein</fullName>
    </recommendedName>
</protein>
<feature type="transmembrane region" description="Helical" evidence="1">
    <location>
        <begin position="121"/>
        <end position="140"/>
    </location>
</feature>
<evidence type="ECO:0008006" key="4">
    <source>
        <dbReference type="Google" id="ProtNLM"/>
    </source>
</evidence>
<keyword evidence="1" id="KW-1133">Transmembrane helix</keyword>
<feature type="transmembrane region" description="Helical" evidence="1">
    <location>
        <begin position="12"/>
        <end position="31"/>
    </location>
</feature>
<sequence>MFTSLASYSGGIATIWIVVGVYIAGLFYPGYSHAKQFCSELGASGSPTQKLSPIINNYPLGILFCLFGWYLVQLPNADILVSISGGLIILHGITTWVAGYFPMDADPFTNHPTFNCKVHSWAGFIMLLTLLIAPILIVFVPSSAIIPLYFRIFSAISVILAIYYLLAMARAVKQQTNPGIYQRLSYGVQLAWLSLFSLIVGV</sequence>
<dbReference type="Proteomes" id="UP000887104">
    <property type="component" value="Unassembled WGS sequence"/>
</dbReference>
<evidence type="ECO:0000313" key="3">
    <source>
        <dbReference type="Proteomes" id="UP000887104"/>
    </source>
</evidence>
<feature type="transmembrane region" description="Helical" evidence="1">
    <location>
        <begin position="152"/>
        <end position="172"/>
    </location>
</feature>
<reference evidence="2" key="1">
    <citation type="submission" date="2021-05" db="EMBL/GenBank/DDBJ databases">
        <title>Molecular characterization for Shewanella algae harboring chromosomal blaOXA-55-like strains isolated from clinical and environment sample.</title>
        <authorList>
            <person name="Ohama Y."/>
            <person name="Aoki K."/>
            <person name="Harada S."/>
            <person name="Moriya K."/>
            <person name="Ishii Y."/>
            <person name="Tateda K."/>
        </authorList>
    </citation>
    <scope>NUCLEOTIDE SEQUENCE</scope>
    <source>
        <strain evidence="2">JCM 11563</strain>
    </source>
</reference>
<keyword evidence="1" id="KW-0812">Transmembrane</keyword>
<dbReference type="Pfam" id="PF06197">
    <property type="entry name" value="DUF998"/>
    <property type="match status" value="1"/>
</dbReference>
<comment type="caution">
    <text evidence="2">The sequence shown here is derived from an EMBL/GenBank/DDBJ whole genome shotgun (WGS) entry which is preliminary data.</text>
</comment>
<feature type="transmembrane region" description="Helical" evidence="1">
    <location>
        <begin position="184"/>
        <end position="201"/>
    </location>
</feature>
<dbReference type="EMBL" id="BPEY01000033">
    <property type="protein sequence ID" value="GIU46078.1"/>
    <property type="molecule type" value="Genomic_DNA"/>
</dbReference>
<dbReference type="InterPro" id="IPR009339">
    <property type="entry name" value="DUF998"/>
</dbReference>
<proteinExistence type="predicted"/>
<feature type="transmembrane region" description="Helical" evidence="1">
    <location>
        <begin position="51"/>
        <end position="72"/>
    </location>
</feature>
<gene>
    <name evidence="2" type="ORF">TUM4438_21050</name>
</gene>
<accession>A0ABQ4PF85</accession>
<dbReference type="RefSeq" id="WP_220781145.1">
    <property type="nucleotide sequence ID" value="NZ_BPEY01000033.1"/>
</dbReference>
<feature type="transmembrane region" description="Helical" evidence="1">
    <location>
        <begin position="79"/>
        <end position="101"/>
    </location>
</feature>
<evidence type="ECO:0000256" key="1">
    <source>
        <dbReference type="SAM" id="Phobius"/>
    </source>
</evidence>